<proteinExistence type="predicted"/>
<accession>A0AAQ3SVR5</accession>
<protein>
    <submittedName>
        <fullName evidence="2">Uncharacterized protein</fullName>
    </submittedName>
</protein>
<dbReference type="EMBL" id="CP144746">
    <property type="protein sequence ID" value="WVZ60804.1"/>
    <property type="molecule type" value="Genomic_DNA"/>
</dbReference>
<feature type="compositionally biased region" description="Pro residues" evidence="1">
    <location>
        <begin position="16"/>
        <end position="29"/>
    </location>
</feature>
<evidence type="ECO:0000313" key="3">
    <source>
        <dbReference type="Proteomes" id="UP001341281"/>
    </source>
</evidence>
<organism evidence="2 3">
    <name type="scientific">Paspalum notatum var. saurae</name>
    <dbReference type="NCBI Taxonomy" id="547442"/>
    <lineage>
        <taxon>Eukaryota</taxon>
        <taxon>Viridiplantae</taxon>
        <taxon>Streptophyta</taxon>
        <taxon>Embryophyta</taxon>
        <taxon>Tracheophyta</taxon>
        <taxon>Spermatophyta</taxon>
        <taxon>Magnoliopsida</taxon>
        <taxon>Liliopsida</taxon>
        <taxon>Poales</taxon>
        <taxon>Poaceae</taxon>
        <taxon>PACMAD clade</taxon>
        <taxon>Panicoideae</taxon>
        <taxon>Andropogonodae</taxon>
        <taxon>Paspaleae</taxon>
        <taxon>Paspalinae</taxon>
        <taxon>Paspalum</taxon>
    </lineage>
</organism>
<evidence type="ECO:0000313" key="2">
    <source>
        <dbReference type="EMBL" id="WVZ60804.1"/>
    </source>
</evidence>
<name>A0AAQ3SVR5_PASNO</name>
<evidence type="ECO:0000256" key="1">
    <source>
        <dbReference type="SAM" id="MobiDB-lite"/>
    </source>
</evidence>
<dbReference type="Proteomes" id="UP001341281">
    <property type="component" value="Chromosome 02"/>
</dbReference>
<dbReference type="AlphaFoldDB" id="A0AAQ3SVR5"/>
<keyword evidence="3" id="KW-1185">Reference proteome</keyword>
<reference evidence="2 3" key="1">
    <citation type="submission" date="2024-02" db="EMBL/GenBank/DDBJ databases">
        <title>High-quality chromosome-scale genome assembly of Pensacola bahiagrass (Paspalum notatum Flugge var. saurae).</title>
        <authorList>
            <person name="Vega J.M."/>
            <person name="Podio M."/>
            <person name="Orjuela J."/>
            <person name="Siena L.A."/>
            <person name="Pessino S.C."/>
            <person name="Combes M.C."/>
            <person name="Mariac C."/>
            <person name="Albertini E."/>
            <person name="Pupilli F."/>
            <person name="Ortiz J.P.A."/>
            <person name="Leblanc O."/>
        </authorList>
    </citation>
    <scope>NUCLEOTIDE SEQUENCE [LARGE SCALE GENOMIC DNA]</scope>
    <source>
        <strain evidence="2">R1</strain>
        <tissue evidence="2">Leaf</tissue>
    </source>
</reference>
<gene>
    <name evidence="2" type="ORF">U9M48_010781</name>
</gene>
<feature type="region of interest" description="Disordered" evidence="1">
    <location>
        <begin position="1"/>
        <end position="73"/>
    </location>
</feature>
<sequence>MARHHVAAAPPRRPNHPPPLLRHPPVPRPPRLRSLTRGARGRVAPTGLRRGGADADLHSRTQHIFSPPPWRCE</sequence>